<dbReference type="Proteomes" id="UP000285023">
    <property type="component" value="Unassembled WGS sequence"/>
</dbReference>
<name>A0A418PZE7_9SPHN</name>
<gene>
    <name evidence="2" type="ORF">D3M59_06885</name>
</gene>
<comment type="caution">
    <text evidence="2">The sequence shown here is derived from an EMBL/GenBank/DDBJ whole genome shotgun (WGS) entry which is preliminary data.</text>
</comment>
<dbReference type="PRINTS" id="PR00111">
    <property type="entry name" value="ABHYDROLASE"/>
</dbReference>
<dbReference type="GO" id="GO:0016787">
    <property type="term" value="F:hydrolase activity"/>
    <property type="evidence" value="ECO:0007669"/>
    <property type="project" value="UniProtKB-KW"/>
</dbReference>
<evidence type="ECO:0000313" key="2">
    <source>
        <dbReference type="EMBL" id="RIX29044.1"/>
    </source>
</evidence>
<dbReference type="PANTHER" id="PTHR43194">
    <property type="entry name" value="HYDROLASE ALPHA/BETA FOLD FAMILY"/>
    <property type="match status" value="1"/>
</dbReference>
<dbReference type="RefSeq" id="WP_119532932.1">
    <property type="nucleotide sequence ID" value="NZ_QXTF01000002.1"/>
</dbReference>
<accession>A0A418PZE7</accession>
<dbReference type="PANTHER" id="PTHR43194:SF2">
    <property type="entry name" value="PEROXISOMAL MEMBRANE PROTEIN LPX1"/>
    <property type="match status" value="1"/>
</dbReference>
<dbReference type="InterPro" id="IPR029058">
    <property type="entry name" value="AB_hydrolase_fold"/>
</dbReference>
<sequence length="262" mass="28029">MGRVLTSYGNIGYVEAGRGDSAPIIFLHGVGSDKSVWQPQLDHFGRERRAIAFDYPGYGESDFAPEAGRDEFAEAILAAMDELGVGQAHVCGLSLGGVVAIAMYHAAPGRCTSLIIADSFAVHPNGQVIHDRSVAASKAMTMRALAEARTGMLLGSEASNALRREVIETMAAIDPDAYRLGAAAVWLADQCSRAAAIDVPTLILCGIEDGITPPALSTELHEIIHNSRLEWLEGSGHLANLEQPERFNSAIDRFLSETETRV</sequence>
<reference evidence="2 3" key="1">
    <citation type="submission" date="2018-09" db="EMBL/GenBank/DDBJ databases">
        <title>Sphingomonas sp. DAC4.</title>
        <authorList>
            <person name="Seo T."/>
        </authorList>
    </citation>
    <scope>NUCLEOTIDE SEQUENCE [LARGE SCALE GENOMIC DNA]</scope>
    <source>
        <strain evidence="2 3">DAC4</strain>
    </source>
</reference>
<dbReference type="AlphaFoldDB" id="A0A418PZE7"/>
<keyword evidence="3" id="KW-1185">Reference proteome</keyword>
<evidence type="ECO:0000313" key="3">
    <source>
        <dbReference type="Proteomes" id="UP000285023"/>
    </source>
</evidence>
<feature type="domain" description="AB hydrolase-1" evidence="1">
    <location>
        <begin position="23"/>
        <end position="243"/>
    </location>
</feature>
<protein>
    <submittedName>
        <fullName evidence="2">Alpha/beta fold hydrolase</fullName>
    </submittedName>
</protein>
<dbReference type="Pfam" id="PF00561">
    <property type="entry name" value="Abhydrolase_1"/>
    <property type="match status" value="1"/>
</dbReference>
<proteinExistence type="predicted"/>
<dbReference type="SUPFAM" id="SSF53474">
    <property type="entry name" value="alpha/beta-Hydrolases"/>
    <property type="match status" value="1"/>
</dbReference>
<dbReference type="InterPro" id="IPR050228">
    <property type="entry name" value="Carboxylesterase_BioH"/>
</dbReference>
<dbReference type="OrthoDB" id="9798888at2"/>
<dbReference type="Gene3D" id="3.40.50.1820">
    <property type="entry name" value="alpha/beta hydrolase"/>
    <property type="match status" value="1"/>
</dbReference>
<dbReference type="EMBL" id="QXTF01000002">
    <property type="protein sequence ID" value="RIX29044.1"/>
    <property type="molecule type" value="Genomic_DNA"/>
</dbReference>
<organism evidence="2 3">
    <name type="scientific">Sphingomonas edaphi</name>
    <dbReference type="NCBI Taxonomy" id="2315689"/>
    <lineage>
        <taxon>Bacteria</taxon>
        <taxon>Pseudomonadati</taxon>
        <taxon>Pseudomonadota</taxon>
        <taxon>Alphaproteobacteria</taxon>
        <taxon>Sphingomonadales</taxon>
        <taxon>Sphingomonadaceae</taxon>
        <taxon>Sphingomonas</taxon>
    </lineage>
</organism>
<keyword evidence="2" id="KW-0378">Hydrolase</keyword>
<dbReference type="InterPro" id="IPR000073">
    <property type="entry name" value="AB_hydrolase_1"/>
</dbReference>
<evidence type="ECO:0000259" key="1">
    <source>
        <dbReference type="Pfam" id="PF00561"/>
    </source>
</evidence>